<dbReference type="Proteomes" id="UP000470470">
    <property type="component" value="Unassembled WGS sequence"/>
</dbReference>
<feature type="region of interest" description="Disordered" evidence="1">
    <location>
        <begin position="109"/>
        <end position="135"/>
    </location>
</feature>
<name>A0A7K3WIM3_9ACTN</name>
<gene>
    <name evidence="2" type="ORF">G1H19_20475</name>
</gene>
<accession>A0A7K3WIM3</accession>
<protein>
    <submittedName>
        <fullName evidence="2">Uncharacterized protein</fullName>
    </submittedName>
</protein>
<dbReference type="RefSeq" id="WP_152727750.1">
    <property type="nucleotide sequence ID" value="NZ_JAABOZ010000001.1"/>
</dbReference>
<evidence type="ECO:0000313" key="2">
    <source>
        <dbReference type="EMBL" id="NEL56348.1"/>
    </source>
</evidence>
<reference evidence="2 3" key="1">
    <citation type="submission" date="2020-02" db="EMBL/GenBank/DDBJ databases">
        <title>The whole genome sequence of CPCC 205119.</title>
        <authorList>
            <person name="Jiang Z."/>
        </authorList>
    </citation>
    <scope>NUCLEOTIDE SEQUENCE [LARGE SCALE GENOMIC DNA]</scope>
    <source>
        <strain evidence="2 3">CPCC 205119</strain>
    </source>
</reference>
<keyword evidence="3" id="KW-1185">Reference proteome</keyword>
<evidence type="ECO:0000256" key="1">
    <source>
        <dbReference type="SAM" id="MobiDB-lite"/>
    </source>
</evidence>
<organism evidence="2 3">
    <name type="scientific">Goekera deserti</name>
    <dbReference type="NCBI Taxonomy" id="2497753"/>
    <lineage>
        <taxon>Bacteria</taxon>
        <taxon>Bacillati</taxon>
        <taxon>Actinomycetota</taxon>
        <taxon>Actinomycetes</taxon>
        <taxon>Geodermatophilales</taxon>
        <taxon>Geodermatophilaceae</taxon>
        <taxon>Goekera</taxon>
    </lineage>
</organism>
<evidence type="ECO:0000313" key="3">
    <source>
        <dbReference type="Proteomes" id="UP000470470"/>
    </source>
</evidence>
<dbReference type="AlphaFoldDB" id="A0A7K3WIM3"/>
<proteinExistence type="predicted"/>
<comment type="caution">
    <text evidence="2">The sequence shown here is derived from an EMBL/GenBank/DDBJ whole genome shotgun (WGS) entry which is preliminary data.</text>
</comment>
<sequence length="135" mass="14922">MTARPLPRVGSWFLDVRGEGRGVRVSRHPERPLVNLTLWRQDVCVGSTHLAPGDVAGLVAALSEQLADLVPDELSTRAGAARVEALERRLTELEEQSRTPGWRRALARVTARRAPRRPAPSPRPVEEQVRLTLVG</sequence>
<dbReference type="EMBL" id="JAAGWK010000034">
    <property type="protein sequence ID" value="NEL56348.1"/>
    <property type="molecule type" value="Genomic_DNA"/>
</dbReference>